<dbReference type="PROSITE" id="PS51186">
    <property type="entry name" value="GNAT"/>
    <property type="match status" value="1"/>
</dbReference>
<evidence type="ECO:0000313" key="2">
    <source>
        <dbReference type="EMBL" id="TQL49369.1"/>
    </source>
</evidence>
<dbReference type="GO" id="GO:0005737">
    <property type="term" value="C:cytoplasm"/>
    <property type="evidence" value="ECO:0007669"/>
    <property type="project" value="TreeGrafter"/>
</dbReference>
<dbReference type="SUPFAM" id="SSF55729">
    <property type="entry name" value="Acyl-CoA N-acyltransferases (Nat)"/>
    <property type="match status" value="1"/>
</dbReference>
<protein>
    <submittedName>
        <fullName evidence="2">RimJ/RimL family protein N-acetyltransferase</fullName>
    </submittedName>
</protein>
<keyword evidence="2" id="KW-0808">Transferase</keyword>
<dbReference type="RefSeq" id="WP_228393357.1">
    <property type="nucleotide sequence ID" value="NZ_BAAAIK010000003.1"/>
</dbReference>
<dbReference type="PANTHER" id="PTHR43441:SF10">
    <property type="entry name" value="ACETYLTRANSFERASE"/>
    <property type="match status" value="1"/>
</dbReference>
<feature type="domain" description="N-acetyltransferase" evidence="1">
    <location>
        <begin position="5"/>
        <end position="161"/>
    </location>
</feature>
<dbReference type="EMBL" id="VFOP01000001">
    <property type="protein sequence ID" value="TQL49369.1"/>
    <property type="molecule type" value="Genomic_DNA"/>
</dbReference>
<dbReference type="InterPro" id="IPR000182">
    <property type="entry name" value="GNAT_dom"/>
</dbReference>
<dbReference type="Gene3D" id="3.40.630.30">
    <property type="match status" value="1"/>
</dbReference>
<dbReference type="AlphaFoldDB" id="A0A542YMS2"/>
<evidence type="ECO:0000313" key="3">
    <source>
        <dbReference type="Proteomes" id="UP000319516"/>
    </source>
</evidence>
<keyword evidence="3" id="KW-1185">Reference proteome</keyword>
<dbReference type="GO" id="GO:1990189">
    <property type="term" value="F:protein N-terminal-serine acetyltransferase activity"/>
    <property type="evidence" value="ECO:0007669"/>
    <property type="project" value="TreeGrafter"/>
</dbReference>
<reference evidence="2 3" key="1">
    <citation type="submission" date="2019-06" db="EMBL/GenBank/DDBJ databases">
        <title>Sequencing the genomes of 1000 actinobacteria strains.</title>
        <authorList>
            <person name="Klenk H.-P."/>
        </authorList>
    </citation>
    <scope>NUCLEOTIDE SEQUENCE [LARGE SCALE GENOMIC DNA]</scope>
    <source>
        <strain evidence="2 3">DSM 12335</strain>
    </source>
</reference>
<sequence>MTEPLSLRPLAVADAAVMTTVLADPSLYEFTGGEPPTHDDLARRYAVQTRGGSADGSERWINSVVVLGHQPIGYVQATVPRDGGPAEVAWVIGRPWQGHGYAARAARLLLDDLAHEGVDTAVAHIHPGHGSSERTAERLGLTPTEIVVDGEVRWAGPTALG</sequence>
<dbReference type="Pfam" id="PF13302">
    <property type="entry name" value="Acetyltransf_3"/>
    <property type="match status" value="1"/>
</dbReference>
<dbReference type="InterPro" id="IPR051908">
    <property type="entry name" value="Ribosomal_N-acetyltransferase"/>
</dbReference>
<dbReference type="GO" id="GO:0008999">
    <property type="term" value="F:protein-N-terminal-alanine acetyltransferase activity"/>
    <property type="evidence" value="ECO:0007669"/>
    <property type="project" value="TreeGrafter"/>
</dbReference>
<name>A0A542YMS2_9MICO</name>
<dbReference type="Proteomes" id="UP000319516">
    <property type="component" value="Unassembled WGS sequence"/>
</dbReference>
<dbReference type="InterPro" id="IPR016181">
    <property type="entry name" value="Acyl_CoA_acyltransferase"/>
</dbReference>
<dbReference type="PANTHER" id="PTHR43441">
    <property type="entry name" value="RIBOSOMAL-PROTEIN-SERINE ACETYLTRANSFERASE"/>
    <property type="match status" value="1"/>
</dbReference>
<gene>
    <name evidence="2" type="ORF">FB467_0438</name>
</gene>
<evidence type="ECO:0000259" key="1">
    <source>
        <dbReference type="PROSITE" id="PS51186"/>
    </source>
</evidence>
<comment type="caution">
    <text evidence="2">The sequence shown here is derived from an EMBL/GenBank/DDBJ whole genome shotgun (WGS) entry which is preliminary data.</text>
</comment>
<proteinExistence type="predicted"/>
<organism evidence="2 3">
    <name type="scientific">Ornithinicoccus hortensis</name>
    <dbReference type="NCBI Taxonomy" id="82346"/>
    <lineage>
        <taxon>Bacteria</taxon>
        <taxon>Bacillati</taxon>
        <taxon>Actinomycetota</taxon>
        <taxon>Actinomycetes</taxon>
        <taxon>Micrococcales</taxon>
        <taxon>Intrasporangiaceae</taxon>
        <taxon>Ornithinicoccus</taxon>
    </lineage>
</organism>
<accession>A0A542YMS2</accession>